<keyword evidence="2" id="KW-0808">Transferase</keyword>
<evidence type="ECO:0000313" key="3">
    <source>
        <dbReference type="Proteomes" id="UP000535838"/>
    </source>
</evidence>
<dbReference type="InterPro" id="IPR002575">
    <property type="entry name" value="Aminoglycoside_PTrfase"/>
</dbReference>
<sequence length="322" mass="38290">MTCLKDSYKSSIWKLVVKSDAKRIRVILKISKQLRKPRPESTVERNIYRKARKILQPFMPQIYLTKRNINGRDLWVFMEHIEPIHGRVEYGPQHFKQIIPLLAKLHAATMNERFAKQERVFRDWLPHHQSDEAKKERRRINRETRSYLRQAMKVPELRGLLKPHEALLRKLLAKGPGYFPEVTREGLSVTHGDLHTENIASNQLNNPNWQIKLIDWEGAKYAPCWYDLVYLVGIFLAYRREWQEEEEAITERAVRLYVDEMKRHGIEFKTDGMTLYRMAYLKRILERGLYLQLKWAVTGQKEAKLLPVYLQKIKTLSGMLVK</sequence>
<protein>
    <submittedName>
        <fullName evidence="2">Aminoglycoside phosphotransferase family protein</fullName>
    </submittedName>
</protein>
<dbReference type="SUPFAM" id="SSF56112">
    <property type="entry name" value="Protein kinase-like (PK-like)"/>
    <property type="match status" value="1"/>
</dbReference>
<proteinExistence type="predicted"/>
<dbReference type="EMBL" id="JACJVQ010000015">
    <property type="protein sequence ID" value="MBB6635851.1"/>
    <property type="molecule type" value="Genomic_DNA"/>
</dbReference>
<name>A0A841T404_9BACL</name>
<comment type="caution">
    <text evidence="2">The sequence shown here is derived from an EMBL/GenBank/DDBJ whole genome shotgun (WGS) entry which is preliminary data.</text>
</comment>
<keyword evidence="3" id="KW-1185">Reference proteome</keyword>
<dbReference type="AlphaFoldDB" id="A0A841T404"/>
<dbReference type="PANTHER" id="PTHR11012">
    <property type="entry name" value="PROTEIN KINASE-LIKE DOMAIN-CONTAINING"/>
    <property type="match status" value="1"/>
</dbReference>
<evidence type="ECO:0000313" key="2">
    <source>
        <dbReference type="EMBL" id="MBB6635851.1"/>
    </source>
</evidence>
<accession>A0A841T404</accession>
<evidence type="ECO:0000259" key="1">
    <source>
        <dbReference type="Pfam" id="PF01636"/>
    </source>
</evidence>
<organism evidence="2 3">
    <name type="scientific">Cohnella thailandensis</name>
    <dbReference type="NCBI Taxonomy" id="557557"/>
    <lineage>
        <taxon>Bacteria</taxon>
        <taxon>Bacillati</taxon>
        <taxon>Bacillota</taxon>
        <taxon>Bacilli</taxon>
        <taxon>Bacillales</taxon>
        <taxon>Paenibacillaceae</taxon>
        <taxon>Cohnella</taxon>
    </lineage>
</organism>
<dbReference type="InterPro" id="IPR011009">
    <property type="entry name" value="Kinase-like_dom_sf"/>
</dbReference>
<dbReference type="Pfam" id="PF01636">
    <property type="entry name" value="APH"/>
    <property type="match status" value="1"/>
</dbReference>
<dbReference type="GO" id="GO:0016740">
    <property type="term" value="F:transferase activity"/>
    <property type="evidence" value="ECO:0007669"/>
    <property type="project" value="UniProtKB-KW"/>
</dbReference>
<gene>
    <name evidence="2" type="ORF">H7B67_17155</name>
</gene>
<feature type="domain" description="Aminoglycoside phosphotransferase" evidence="1">
    <location>
        <begin position="20"/>
        <end position="250"/>
    </location>
</feature>
<reference evidence="2 3" key="1">
    <citation type="submission" date="2020-08" db="EMBL/GenBank/DDBJ databases">
        <title>Cohnella phylogeny.</title>
        <authorList>
            <person name="Dunlap C."/>
        </authorList>
    </citation>
    <scope>NUCLEOTIDE SEQUENCE [LARGE SCALE GENOMIC DNA]</scope>
    <source>
        <strain evidence="2 3">DSM 25241</strain>
    </source>
</reference>
<dbReference type="Gene3D" id="3.90.1200.10">
    <property type="match status" value="1"/>
</dbReference>
<dbReference type="PANTHER" id="PTHR11012:SF30">
    <property type="entry name" value="PROTEIN KINASE-LIKE DOMAIN-CONTAINING"/>
    <property type="match status" value="1"/>
</dbReference>
<dbReference type="Proteomes" id="UP000535838">
    <property type="component" value="Unassembled WGS sequence"/>
</dbReference>